<evidence type="ECO:0000313" key="2">
    <source>
        <dbReference type="EMBL" id="NGN70086.1"/>
    </source>
</evidence>
<dbReference type="Proteomes" id="UP000481583">
    <property type="component" value="Unassembled WGS sequence"/>
</dbReference>
<feature type="non-terminal residue" evidence="2">
    <location>
        <position position="1"/>
    </location>
</feature>
<accession>A0A6G4UEA9</accession>
<comment type="caution">
    <text evidence="2">The sequence shown here is derived from an EMBL/GenBank/DDBJ whole genome shotgun (WGS) entry which is preliminary data.</text>
</comment>
<keyword evidence="3" id="KW-1185">Reference proteome</keyword>
<feature type="region of interest" description="Disordered" evidence="1">
    <location>
        <begin position="1"/>
        <end position="23"/>
    </location>
</feature>
<evidence type="ECO:0000256" key="1">
    <source>
        <dbReference type="SAM" id="MobiDB-lite"/>
    </source>
</evidence>
<evidence type="ECO:0000313" key="3">
    <source>
        <dbReference type="Proteomes" id="UP000481583"/>
    </source>
</evidence>
<reference evidence="2 3" key="1">
    <citation type="submission" date="2020-02" db="EMBL/GenBank/DDBJ databases">
        <title>Whole-genome analyses of novel actinobacteria.</title>
        <authorList>
            <person name="Sahin N."/>
        </authorList>
    </citation>
    <scope>NUCLEOTIDE SEQUENCE [LARGE SCALE GENOMIC DNA]</scope>
    <source>
        <strain evidence="2 3">A7024</strain>
    </source>
</reference>
<gene>
    <name evidence="2" type="ORF">G5C51_40135</name>
</gene>
<dbReference type="EMBL" id="JAAKZV010000404">
    <property type="protein sequence ID" value="NGN70086.1"/>
    <property type="molecule type" value="Genomic_DNA"/>
</dbReference>
<feature type="region of interest" description="Disordered" evidence="1">
    <location>
        <begin position="38"/>
        <end position="67"/>
    </location>
</feature>
<proteinExistence type="predicted"/>
<protein>
    <submittedName>
        <fullName evidence="2">Uncharacterized protein</fullName>
    </submittedName>
</protein>
<sequence length="67" mass="7266">IRDSTPTILVASEPDDGSEDWRDLPDRTLLTATLATGVRTEPVTPIDATDTRNFPDSPDADERARAA</sequence>
<organism evidence="2 3">
    <name type="scientific">Streptomyces coryli</name>
    <dbReference type="NCBI Taxonomy" id="1128680"/>
    <lineage>
        <taxon>Bacteria</taxon>
        <taxon>Bacillati</taxon>
        <taxon>Actinomycetota</taxon>
        <taxon>Actinomycetes</taxon>
        <taxon>Kitasatosporales</taxon>
        <taxon>Streptomycetaceae</taxon>
        <taxon>Streptomyces</taxon>
    </lineage>
</organism>
<name>A0A6G4UEA9_9ACTN</name>
<dbReference type="AlphaFoldDB" id="A0A6G4UEA9"/>